<protein>
    <submittedName>
        <fullName evidence="1">NADH-cytochrome b5 reductase-like protein</fullName>
    </submittedName>
</protein>
<name>A0A6A1WQG4_9ROSI</name>
<gene>
    <name evidence="1" type="ORF">CJ030_MR1G007791</name>
</gene>
<dbReference type="OrthoDB" id="432685at2759"/>
<dbReference type="EMBL" id="RXIC02000019">
    <property type="protein sequence ID" value="KAB1225010.1"/>
    <property type="molecule type" value="Genomic_DNA"/>
</dbReference>
<proteinExistence type="predicted"/>
<reference evidence="1 2" key="1">
    <citation type="journal article" date="2019" name="Plant Biotechnol. J.">
        <title>The red bayberry genome and genetic basis of sex determination.</title>
        <authorList>
            <person name="Jia H.M."/>
            <person name="Jia H.J."/>
            <person name="Cai Q.L."/>
            <person name="Wang Y."/>
            <person name="Zhao H.B."/>
            <person name="Yang W.F."/>
            <person name="Wang G.Y."/>
            <person name="Li Y.H."/>
            <person name="Zhan D.L."/>
            <person name="Shen Y.T."/>
            <person name="Niu Q.F."/>
            <person name="Chang L."/>
            <person name="Qiu J."/>
            <person name="Zhao L."/>
            <person name="Xie H.B."/>
            <person name="Fu W.Y."/>
            <person name="Jin J."/>
            <person name="Li X.W."/>
            <person name="Jiao Y."/>
            <person name="Zhou C.C."/>
            <person name="Tu T."/>
            <person name="Chai C.Y."/>
            <person name="Gao J.L."/>
            <person name="Fan L.J."/>
            <person name="van de Weg E."/>
            <person name="Wang J.Y."/>
            <person name="Gao Z.S."/>
        </authorList>
    </citation>
    <scope>NUCLEOTIDE SEQUENCE [LARGE SCALE GENOMIC DNA]</scope>
    <source>
        <tissue evidence="1">Leaves</tissue>
    </source>
</reference>
<dbReference type="Proteomes" id="UP000516437">
    <property type="component" value="Chromosome 1"/>
</dbReference>
<keyword evidence="2" id="KW-1185">Reference proteome</keyword>
<dbReference type="AlphaFoldDB" id="A0A6A1WQG4"/>
<evidence type="ECO:0000313" key="1">
    <source>
        <dbReference type="EMBL" id="KAB1225010.1"/>
    </source>
</evidence>
<sequence length="96" mass="10627">MATFFKRVARATPIAFTNAFGGQSKSSFTDFRIPIGAIAAVSGGVSSYYYFSSSNLVHLDEIKEETGSKIALNPDKWVEFKLQDTARVSHNSQLFR</sequence>
<comment type="caution">
    <text evidence="1">The sequence shown here is derived from an EMBL/GenBank/DDBJ whole genome shotgun (WGS) entry which is preliminary data.</text>
</comment>
<organism evidence="1 2">
    <name type="scientific">Morella rubra</name>
    <name type="common">Chinese bayberry</name>
    <dbReference type="NCBI Taxonomy" id="262757"/>
    <lineage>
        <taxon>Eukaryota</taxon>
        <taxon>Viridiplantae</taxon>
        <taxon>Streptophyta</taxon>
        <taxon>Embryophyta</taxon>
        <taxon>Tracheophyta</taxon>
        <taxon>Spermatophyta</taxon>
        <taxon>Magnoliopsida</taxon>
        <taxon>eudicotyledons</taxon>
        <taxon>Gunneridae</taxon>
        <taxon>Pentapetalae</taxon>
        <taxon>rosids</taxon>
        <taxon>fabids</taxon>
        <taxon>Fagales</taxon>
        <taxon>Myricaceae</taxon>
        <taxon>Morella</taxon>
    </lineage>
</organism>
<accession>A0A6A1WQG4</accession>
<evidence type="ECO:0000313" key="2">
    <source>
        <dbReference type="Proteomes" id="UP000516437"/>
    </source>
</evidence>